<accession>A0A0E9XYZ1</accession>
<name>A0A0E9XYZ1_ANGAN</name>
<dbReference type="AlphaFoldDB" id="A0A0E9XYZ1"/>
<evidence type="ECO:0000313" key="2">
    <source>
        <dbReference type="EMBL" id="JAI07647.1"/>
    </source>
</evidence>
<organism evidence="2">
    <name type="scientific">Anguilla anguilla</name>
    <name type="common">European freshwater eel</name>
    <name type="synonym">Muraena anguilla</name>
    <dbReference type="NCBI Taxonomy" id="7936"/>
    <lineage>
        <taxon>Eukaryota</taxon>
        <taxon>Metazoa</taxon>
        <taxon>Chordata</taxon>
        <taxon>Craniata</taxon>
        <taxon>Vertebrata</taxon>
        <taxon>Euteleostomi</taxon>
        <taxon>Actinopterygii</taxon>
        <taxon>Neopterygii</taxon>
        <taxon>Teleostei</taxon>
        <taxon>Anguilliformes</taxon>
        <taxon>Anguillidae</taxon>
        <taxon>Anguilla</taxon>
    </lineage>
</organism>
<feature type="chain" id="PRO_5002435687" evidence="1">
    <location>
        <begin position="19"/>
        <end position="37"/>
    </location>
</feature>
<keyword evidence="1" id="KW-0732">Signal</keyword>
<feature type="signal peptide" evidence="1">
    <location>
        <begin position="1"/>
        <end position="18"/>
    </location>
</feature>
<reference evidence="2" key="2">
    <citation type="journal article" date="2015" name="Fish Shellfish Immunol.">
        <title>Early steps in the European eel (Anguilla anguilla)-Vibrio vulnificus interaction in the gills: Role of the RtxA13 toxin.</title>
        <authorList>
            <person name="Callol A."/>
            <person name="Pajuelo D."/>
            <person name="Ebbesson L."/>
            <person name="Teles M."/>
            <person name="MacKenzie S."/>
            <person name="Amaro C."/>
        </authorList>
    </citation>
    <scope>NUCLEOTIDE SEQUENCE</scope>
</reference>
<dbReference type="EMBL" id="GBXM01000931">
    <property type="protein sequence ID" value="JAI07647.1"/>
    <property type="molecule type" value="Transcribed_RNA"/>
</dbReference>
<evidence type="ECO:0000256" key="1">
    <source>
        <dbReference type="SAM" id="SignalP"/>
    </source>
</evidence>
<protein>
    <submittedName>
        <fullName evidence="2">Uncharacterized protein</fullName>
    </submittedName>
</protein>
<proteinExistence type="predicted"/>
<sequence>MLIFSHAVLLVLCNQCLKCPNTSTNRLKPSKSALFTR</sequence>
<reference evidence="2" key="1">
    <citation type="submission" date="2014-11" db="EMBL/GenBank/DDBJ databases">
        <authorList>
            <person name="Amaro Gonzalez C."/>
        </authorList>
    </citation>
    <scope>NUCLEOTIDE SEQUENCE</scope>
</reference>